<organism evidence="9 10">
    <name type="scientific">Streptomyces alfalfae</name>
    <dbReference type="NCBI Taxonomy" id="1642299"/>
    <lineage>
        <taxon>Bacteria</taxon>
        <taxon>Bacillati</taxon>
        <taxon>Actinomycetota</taxon>
        <taxon>Actinomycetes</taxon>
        <taxon>Kitasatosporales</taxon>
        <taxon>Streptomycetaceae</taxon>
        <taxon>Streptomyces</taxon>
    </lineage>
</organism>
<dbReference type="InterPro" id="IPR000515">
    <property type="entry name" value="MetI-like"/>
</dbReference>
<feature type="transmembrane region" description="Helical" evidence="7">
    <location>
        <begin position="155"/>
        <end position="178"/>
    </location>
</feature>
<dbReference type="PANTHER" id="PTHR43163:SF6">
    <property type="entry name" value="DIPEPTIDE TRANSPORT SYSTEM PERMEASE PROTEIN DPPB-RELATED"/>
    <property type="match status" value="1"/>
</dbReference>
<reference evidence="9 10" key="1">
    <citation type="submission" date="2020-12" db="EMBL/GenBank/DDBJ databases">
        <title>Identification and biosynthesis of polyene macrolides produced by Streptomyces alfalfae Men-myco-93-63.</title>
        <authorList>
            <person name="Liu D."/>
            <person name="Li Y."/>
            <person name="Liu L."/>
            <person name="Han X."/>
            <person name="Shen F."/>
        </authorList>
    </citation>
    <scope>NUCLEOTIDE SEQUENCE [LARGE SCALE GENOMIC DNA]</scope>
    <source>
        <strain evidence="9 10">Men-myco-93-63</strain>
    </source>
</reference>
<feature type="transmembrane region" description="Helical" evidence="7">
    <location>
        <begin position="248"/>
        <end position="274"/>
    </location>
</feature>
<comment type="subcellular location">
    <subcellularLocation>
        <location evidence="1 7">Cell membrane</location>
        <topology evidence="1 7">Multi-pass membrane protein</topology>
    </subcellularLocation>
</comment>
<accession>A0A7T4U0I2</accession>
<evidence type="ECO:0000313" key="9">
    <source>
        <dbReference type="EMBL" id="QQC91833.1"/>
    </source>
</evidence>
<proteinExistence type="inferred from homology"/>
<comment type="similarity">
    <text evidence="7">Belongs to the binding-protein-dependent transport system permease family.</text>
</comment>
<feature type="domain" description="ABC transmembrane type-1" evidence="8">
    <location>
        <begin position="116"/>
        <end position="317"/>
    </location>
</feature>
<evidence type="ECO:0000256" key="2">
    <source>
        <dbReference type="ARBA" id="ARBA00022448"/>
    </source>
</evidence>
<dbReference type="GO" id="GO:0005886">
    <property type="term" value="C:plasma membrane"/>
    <property type="evidence" value="ECO:0007669"/>
    <property type="project" value="UniProtKB-SubCell"/>
</dbReference>
<dbReference type="CDD" id="cd06261">
    <property type="entry name" value="TM_PBP2"/>
    <property type="match status" value="1"/>
</dbReference>
<keyword evidence="4 7" id="KW-0812">Transmembrane</keyword>
<dbReference type="PANTHER" id="PTHR43163">
    <property type="entry name" value="DIPEPTIDE TRANSPORT SYSTEM PERMEASE PROTEIN DPPB-RELATED"/>
    <property type="match status" value="1"/>
</dbReference>
<keyword evidence="2 7" id="KW-0813">Transport</keyword>
<keyword evidence="3" id="KW-1003">Cell membrane</keyword>
<dbReference type="InterPro" id="IPR035906">
    <property type="entry name" value="MetI-like_sf"/>
</dbReference>
<protein>
    <submittedName>
        <fullName evidence="9">ABC transporter permease</fullName>
    </submittedName>
</protein>
<evidence type="ECO:0000256" key="6">
    <source>
        <dbReference type="ARBA" id="ARBA00023136"/>
    </source>
</evidence>
<feature type="transmembrane region" description="Helical" evidence="7">
    <location>
        <begin position="30"/>
        <end position="51"/>
    </location>
</feature>
<feature type="transmembrane region" description="Helical" evidence="7">
    <location>
        <begin position="190"/>
        <end position="213"/>
    </location>
</feature>
<sequence>MAATTARRTTAETGWSTPLGPWGTLLVRRLAGLIAVAITLVAGTFLMVQLIPGDPARVVAGAEATPVDVERARHDLGLDQPLLTRFGTYTGGLLRGDMGTSFQTQEPVAEIIGDRLPFTTEIALLSVLVVLVLAVPIGLAVAARGSRRTDGSFTFVTGTVGATPEYIIGTLLVLGFAIELGWLPAAGAETVSSMVLPVAALVLPATCVMARIVRREAEHVLAQDYMRTARGRRLPPLRLYARHALPNLLTATLTLGGLILAGLLGGTVVVESVFAWPGIGQRVVEALLVRDYPVIQGCVLILGLLAALLNLLVDVVLALLDPRTLAGKGGH</sequence>
<evidence type="ECO:0000256" key="4">
    <source>
        <dbReference type="ARBA" id="ARBA00022692"/>
    </source>
</evidence>
<dbReference type="RefSeq" id="WP_198503819.1">
    <property type="nucleotide sequence ID" value="NZ_CP060742.1"/>
</dbReference>
<evidence type="ECO:0000313" key="10">
    <source>
        <dbReference type="Proteomes" id="UP000596130"/>
    </source>
</evidence>
<evidence type="ECO:0000256" key="1">
    <source>
        <dbReference type="ARBA" id="ARBA00004651"/>
    </source>
</evidence>
<gene>
    <name evidence="9" type="ORF">I8755_28095</name>
</gene>
<dbReference type="Pfam" id="PF19300">
    <property type="entry name" value="BPD_transp_1_N"/>
    <property type="match status" value="1"/>
</dbReference>
<evidence type="ECO:0000256" key="5">
    <source>
        <dbReference type="ARBA" id="ARBA00022989"/>
    </source>
</evidence>
<feature type="transmembrane region" description="Helical" evidence="7">
    <location>
        <begin position="294"/>
        <end position="320"/>
    </location>
</feature>
<keyword evidence="5 7" id="KW-1133">Transmembrane helix</keyword>
<dbReference type="GO" id="GO:0055085">
    <property type="term" value="P:transmembrane transport"/>
    <property type="evidence" value="ECO:0007669"/>
    <property type="project" value="InterPro"/>
</dbReference>
<name>A0A7T4U0I2_9ACTN</name>
<dbReference type="InterPro" id="IPR045621">
    <property type="entry name" value="BPD_transp_1_N"/>
</dbReference>
<evidence type="ECO:0000256" key="7">
    <source>
        <dbReference type="RuleBase" id="RU363032"/>
    </source>
</evidence>
<dbReference type="Gene3D" id="1.10.3720.10">
    <property type="entry name" value="MetI-like"/>
    <property type="match status" value="1"/>
</dbReference>
<dbReference type="Pfam" id="PF00528">
    <property type="entry name" value="BPD_transp_1"/>
    <property type="match status" value="1"/>
</dbReference>
<evidence type="ECO:0000256" key="3">
    <source>
        <dbReference type="ARBA" id="ARBA00022475"/>
    </source>
</evidence>
<dbReference type="SUPFAM" id="SSF161098">
    <property type="entry name" value="MetI-like"/>
    <property type="match status" value="1"/>
</dbReference>
<keyword evidence="6 7" id="KW-0472">Membrane</keyword>
<feature type="transmembrane region" description="Helical" evidence="7">
    <location>
        <begin position="122"/>
        <end position="143"/>
    </location>
</feature>
<dbReference type="PROSITE" id="PS50928">
    <property type="entry name" value="ABC_TM1"/>
    <property type="match status" value="1"/>
</dbReference>
<dbReference type="Proteomes" id="UP000596130">
    <property type="component" value="Chromosome"/>
</dbReference>
<dbReference type="AlphaFoldDB" id="A0A7T4U0I2"/>
<dbReference type="EMBL" id="CP065959">
    <property type="protein sequence ID" value="QQC91833.1"/>
    <property type="molecule type" value="Genomic_DNA"/>
</dbReference>
<evidence type="ECO:0000259" key="8">
    <source>
        <dbReference type="PROSITE" id="PS50928"/>
    </source>
</evidence>